<dbReference type="PANTHER" id="PTHR34138">
    <property type="entry name" value="CELL SHAPE-DETERMINING PROTEIN MREC"/>
    <property type="match status" value="1"/>
</dbReference>
<dbReference type="PANTHER" id="PTHR34138:SF1">
    <property type="entry name" value="CELL SHAPE-DETERMINING PROTEIN MREC"/>
    <property type="match status" value="1"/>
</dbReference>
<evidence type="ECO:0000256" key="3">
    <source>
        <dbReference type="ARBA" id="ARBA00022960"/>
    </source>
</evidence>
<keyword evidence="8" id="KW-1185">Reference proteome</keyword>
<proteinExistence type="inferred from homology"/>
<dbReference type="InterPro" id="IPR042177">
    <property type="entry name" value="Cell/Rod_1"/>
</dbReference>
<organism evidence="7 8">
    <name type="scientific">Thalassobacterium maritimum</name>
    <dbReference type="NCBI Taxonomy" id="3041265"/>
    <lineage>
        <taxon>Bacteria</taxon>
        <taxon>Pseudomonadati</taxon>
        <taxon>Verrucomicrobiota</taxon>
        <taxon>Opitutia</taxon>
        <taxon>Puniceicoccales</taxon>
        <taxon>Coraliomargaritaceae</taxon>
        <taxon>Thalassobacterium</taxon>
    </lineage>
</organism>
<dbReference type="RefSeq" id="WP_308949293.1">
    <property type="nucleotide sequence ID" value="NZ_JARXHW010000011.1"/>
</dbReference>
<gene>
    <name evidence="7" type="primary">mreC</name>
    <name evidence="7" type="ORF">QEH52_06535</name>
</gene>
<evidence type="ECO:0000256" key="4">
    <source>
        <dbReference type="ARBA" id="ARBA00032089"/>
    </source>
</evidence>
<dbReference type="InterPro" id="IPR055342">
    <property type="entry name" value="MreC_beta-barrel_core"/>
</dbReference>
<reference evidence="7 8" key="1">
    <citation type="submission" date="2023-04" db="EMBL/GenBank/DDBJ databases">
        <title>A novel bacteria isolated from coastal sediment.</title>
        <authorList>
            <person name="Liu X.-J."/>
            <person name="Du Z.-J."/>
        </authorList>
    </citation>
    <scope>NUCLEOTIDE SEQUENCE [LARGE SCALE GENOMIC DNA]</scope>
    <source>
        <strain evidence="7 8">SDUM461003</strain>
    </source>
</reference>
<feature type="transmembrane region" description="Helical" evidence="5">
    <location>
        <begin position="12"/>
        <end position="33"/>
    </location>
</feature>
<evidence type="ECO:0000259" key="6">
    <source>
        <dbReference type="Pfam" id="PF04085"/>
    </source>
</evidence>
<protein>
    <recommendedName>
        <fullName evidence="2">Cell shape-determining protein MreC</fullName>
    </recommendedName>
    <alternativeName>
        <fullName evidence="4">Cell shape protein MreC</fullName>
    </alternativeName>
</protein>
<comment type="similarity">
    <text evidence="1">Belongs to the MreC family.</text>
</comment>
<dbReference type="Pfam" id="PF04085">
    <property type="entry name" value="MreC"/>
    <property type="match status" value="1"/>
</dbReference>
<evidence type="ECO:0000256" key="1">
    <source>
        <dbReference type="ARBA" id="ARBA00009369"/>
    </source>
</evidence>
<sequence>MANHRLDKIKPLVALGVFLVAWWVIPTAFKSFLRVSFSEFQAPAWVATSYLDDLEGFWARRSHSKVELIEAGREVARAKSLYQFNAQRNETLENEIQRLEAILKLPSRREFRYEVARVIRRDLNAWWQQIIIRKGQDYQIPVGAAVVFYGGVVGRVVEVNAFTSRVELISSPNFRMAANFEGDERPVVYQGVAQTGFGSPTGVVRDAPQDMVASTQMPLKLVSTRLGGTFPPGLLIGRVNWLQPGSTGIFQTGTVELHSSLLSLHEVAVLIPLYPIDLDSDAP</sequence>
<keyword evidence="5" id="KW-0472">Membrane</keyword>
<dbReference type="EMBL" id="JARXHW010000011">
    <property type="protein sequence ID" value="MDQ8207156.1"/>
    <property type="molecule type" value="Genomic_DNA"/>
</dbReference>
<evidence type="ECO:0000313" key="7">
    <source>
        <dbReference type="EMBL" id="MDQ8207156.1"/>
    </source>
</evidence>
<dbReference type="Gene3D" id="2.40.10.350">
    <property type="entry name" value="Rod shape-determining protein MreC, domain 2"/>
    <property type="match status" value="1"/>
</dbReference>
<dbReference type="Gene3D" id="2.40.10.340">
    <property type="entry name" value="Rod shape-determining protein MreC, domain 1"/>
    <property type="match status" value="1"/>
</dbReference>
<feature type="domain" description="Rod shape-determining protein MreC beta-barrel core" evidence="6">
    <location>
        <begin position="118"/>
        <end position="270"/>
    </location>
</feature>
<dbReference type="InterPro" id="IPR007221">
    <property type="entry name" value="MreC"/>
</dbReference>
<keyword evidence="3" id="KW-0133">Cell shape</keyword>
<evidence type="ECO:0000313" key="8">
    <source>
        <dbReference type="Proteomes" id="UP001225316"/>
    </source>
</evidence>
<comment type="caution">
    <text evidence="7">The sequence shown here is derived from an EMBL/GenBank/DDBJ whole genome shotgun (WGS) entry which is preliminary data.</text>
</comment>
<dbReference type="InterPro" id="IPR042175">
    <property type="entry name" value="Cell/Rod_MreC_2"/>
</dbReference>
<accession>A0ABU1AST7</accession>
<evidence type="ECO:0000256" key="2">
    <source>
        <dbReference type="ARBA" id="ARBA00013855"/>
    </source>
</evidence>
<evidence type="ECO:0000256" key="5">
    <source>
        <dbReference type="SAM" id="Phobius"/>
    </source>
</evidence>
<keyword evidence="5" id="KW-1133">Transmembrane helix</keyword>
<dbReference type="Proteomes" id="UP001225316">
    <property type="component" value="Unassembled WGS sequence"/>
</dbReference>
<name>A0ABU1AST7_9BACT</name>
<keyword evidence="5" id="KW-0812">Transmembrane</keyword>